<feature type="transmembrane region" description="Helical" evidence="1">
    <location>
        <begin position="251"/>
        <end position="273"/>
    </location>
</feature>
<dbReference type="STRING" id="28034.BFX07_04020"/>
<name>A0A1W1WB93_SULTA</name>
<dbReference type="PANTHER" id="PTHR37814">
    <property type="entry name" value="CONSERVED MEMBRANE PROTEIN"/>
    <property type="match status" value="1"/>
</dbReference>
<organism evidence="2 3">
    <name type="scientific">Sulfobacillus thermosulfidooxidans (strain DSM 9293 / VKM B-1269 / AT-1)</name>
    <dbReference type="NCBI Taxonomy" id="929705"/>
    <lineage>
        <taxon>Bacteria</taxon>
        <taxon>Bacillati</taxon>
        <taxon>Bacillota</taxon>
        <taxon>Clostridia</taxon>
        <taxon>Eubacteriales</taxon>
        <taxon>Clostridiales Family XVII. Incertae Sedis</taxon>
        <taxon>Sulfobacillus</taxon>
    </lineage>
</organism>
<feature type="transmembrane region" description="Helical" evidence="1">
    <location>
        <begin position="90"/>
        <end position="109"/>
    </location>
</feature>
<evidence type="ECO:0000256" key="1">
    <source>
        <dbReference type="SAM" id="Phobius"/>
    </source>
</evidence>
<dbReference type="PANTHER" id="PTHR37814:SF1">
    <property type="entry name" value="MEMBRANE PROTEIN"/>
    <property type="match status" value="1"/>
</dbReference>
<accession>A0A1W1WB93</accession>
<evidence type="ECO:0000313" key="2">
    <source>
        <dbReference type="EMBL" id="SMC03537.1"/>
    </source>
</evidence>
<feature type="transmembrane region" description="Helical" evidence="1">
    <location>
        <begin position="206"/>
        <end position="231"/>
    </location>
</feature>
<feature type="transmembrane region" description="Helical" evidence="1">
    <location>
        <begin position="115"/>
        <end position="133"/>
    </location>
</feature>
<dbReference type="RefSeq" id="WP_020375192.1">
    <property type="nucleotide sequence ID" value="NZ_FWWY01000001.1"/>
</dbReference>
<sequence length="329" mass="35671">MRLTVVLSVALAYVGTVVGAGFASGQEIWQFFSRFGPHGMMGIIISSAVFSIVGAIALEKGRHGITDFGHLLTNVYSPAMARMGEGMTDVFLLLGLTVVVAGGGSTLASFHVNPWIGKIFTLGLILYVGYWGVEGITKANSVIVPYLILITLLTSLLSPSSSPLALTIRQPGAWLLSAVLYVSYNLFTAVMVLLGLGSKMHSSREAWYAATLGGIILGLLLTLEHHVLVGLSHVNDLPMLWVAYRINTHLGILYGASLWLALLTTGIGIVFVFRERYGKRNLILLWIVLALTQWSFQALVKNLYPVMGSLAIMLWLPLFVSSRGADNRH</sequence>
<feature type="transmembrane region" description="Helical" evidence="1">
    <location>
        <begin position="35"/>
        <end position="58"/>
    </location>
</feature>
<keyword evidence="1" id="KW-1133">Transmembrane helix</keyword>
<dbReference type="Proteomes" id="UP000192660">
    <property type="component" value="Unassembled WGS sequence"/>
</dbReference>
<reference evidence="3" key="1">
    <citation type="submission" date="2017-04" db="EMBL/GenBank/DDBJ databases">
        <authorList>
            <person name="Varghese N."/>
            <person name="Submissions S."/>
        </authorList>
    </citation>
    <scope>NUCLEOTIDE SEQUENCE [LARGE SCALE GENOMIC DNA]</scope>
    <source>
        <strain evidence="3">DSM 9293</strain>
    </source>
</reference>
<evidence type="ECO:0000313" key="3">
    <source>
        <dbReference type="Proteomes" id="UP000192660"/>
    </source>
</evidence>
<feature type="transmembrane region" description="Helical" evidence="1">
    <location>
        <begin position="302"/>
        <end position="320"/>
    </location>
</feature>
<keyword evidence="3" id="KW-1185">Reference proteome</keyword>
<keyword evidence="1" id="KW-0472">Membrane</keyword>
<feature type="transmembrane region" description="Helical" evidence="1">
    <location>
        <begin position="173"/>
        <end position="194"/>
    </location>
</feature>
<dbReference type="AlphaFoldDB" id="A0A1W1WB93"/>
<keyword evidence="1" id="KW-0812">Transmembrane</keyword>
<protein>
    <submittedName>
        <fullName evidence="2">Uncharacterized membrane protein YkvI</fullName>
    </submittedName>
</protein>
<feature type="transmembrane region" description="Helical" evidence="1">
    <location>
        <begin position="280"/>
        <end position="296"/>
    </location>
</feature>
<dbReference type="OrthoDB" id="4424890at2"/>
<proteinExistence type="predicted"/>
<feature type="transmembrane region" description="Helical" evidence="1">
    <location>
        <begin position="142"/>
        <end position="161"/>
    </location>
</feature>
<gene>
    <name evidence="2" type="ORF">SAMN00768000_1139</name>
</gene>
<dbReference type="InterPro" id="IPR038728">
    <property type="entry name" value="YkvI-like"/>
</dbReference>
<dbReference type="EMBL" id="FWWY01000001">
    <property type="protein sequence ID" value="SMC03537.1"/>
    <property type="molecule type" value="Genomic_DNA"/>
</dbReference>